<gene>
    <name evidence="2" type="ORF">EPH_0069120</name>
</gene>
<keyword evidence="1" id="KW-0175">Coiled coil</keyword>
<name>U6HBE5_9EIME</name>
<protein>
    <submittedName>
        <fullName evidence="2">Growth-arrest-specific protein 8, putative</fullName>
    </submittedName>
</protein>
<sequence>MSTKKTEETEKADAEERRFLYEAHEEMGNTRSLQAELASKMPVENLNALPEEDSPELEELRKLEELQSKAQEEVEALRALLDETRNGRIKLQLEAAMLSRIREATQKCTDKLELVLKKEDGDASAEEAARLEELAAYENRAHVLEVQGTLEEEAQLASTQQLLTAADKYFLQALASTQARSKEFKAMTVKEAEETKEEVEALKKNLDQVRHV</sequence>
<dbReference type="Proteomes" id="UP000018201">
    <property type="component" value="Unassembled WGS sequence"/>
</dbReference>
<keyword evidence="3" id="KW-1185">Reference proteome</keyword>
<reference evidence="2" key="2">
    <citation type="submission" date="2013-10" db="EMBL/GenBank/DDBJ databases">
        <authorList>
            <person name="Aslett M."/>
        </authorList>
    </citation>
    <scope>NUCLEOTIDE SEQUENCE [LARGE SCALE GENOMIC DNA]</scope>
    <source>
        <strain evidence="2">Houghton</strain>
    </source>
</reference>
<accession>U6HBE5</accession>
<evidence type="ECO:0000313" key="2">
    <source>
        <dbReference type="EMBL" id="CDI87919.1"/>
    </source>
</evidence>
<evidence type="ECO:0000256" key="1">
    <source>
        <dbReference type="SAM" id="Coils"/>
    </source>
</evidence>
<dbReference type="VEuPathDB" id="ToxoDB:EPH_0069120"/>
<organism evidence="2 3">
    <name type="scientific">Eimeria praecox</name>
    <dbReference type="NCBI Taxonomy" id="51316"/>
    <lineage>
        <taxon>Eukaryota</taxon>
        <taxon>Sar</taxon>
        <taxon>Alveolata</taxon>
        <taxon>Apicomplexa</taxon>
        <taxon>Conoidasida</taxon>
        <taxon>Coccidia</taxon>
        <taxon>Eucoccidiorida</taxon>
        <taxon>Eimeriorina</taxon>
        <taxon>Eimeriidae</taxon>
        <taxon>Eimeria</taxon>
    </lineage>
</organism>
<dbReference type="OrthoDB" id="767661at2759"/>
<proteinExistence type="predicted"/>
<reference evidence="2" key="1">
    <citation type="submission" date="2013-10" db="EMBL/GenBank/DDBJ databases">
        <title>Genomic analysis of the causative agents of coccidiosis in chickens.</title>
        <authorList>
            <person name="Reid A.J."/>
            <person name="Blake D."/>
            <person name="Billington K."/>
            <person name="Browne H."/>
            <person name="Dunn M."/>
            <person name="Hung S."/>
            <person name="Kawahara F."/>
            <person name="Miranda-Saavedra D."/>
            <person name="Mourier T."/>
            <person name="Nagra H."/>
            <person name="Otto T.D."/>
            <person name="Rawlings N."/>
            <person name="Sanchez A."/>
            <person name="Sanders M."/>
            <person name="Subramaniam C."/>
            <person name="Tay Y."/>
            <person name="Dear P."/>
            <person name="Doerig C."/>
            <person name="Gruber A."/>
            <person name="Parkinson J."/>
            <person name="Shirley M."/>
            <person name="Wan K.L."/>
            <person name="Berriman M."/>
            <person name="Tomley F."/>
            <person name="Pain A."/>
        </authorList>
    </citation>
    <scope>NUCLEOTIDE SEQUENCE [LARGE SCALE GENOMIC DNA]</scope>
    <source>
        <strain evidence="2">Houghton</strain>
    </source>
</reference>
<feature type="coiled-coil region" evidence="1">
    <location>
        <begin position="185"/>
        <end position="212"/>
    </location>
</feature>
<dbReference type="EMBL" id="HG708700">
    <property type="protein sequence ID" value="CDI87919.1"/>
    <property type="molecule type" value="Genomic_DNA"/>
</dbReference>
<evidence type="ECO:0000313" key="3">
    <source>
        <dbReference type="Proteomes" id="UP000018201"/>
    </source>
</evidence>
<feature type="coiled-coil region" evidence="1">
    <location>
        <begin position="60"/>
        <end position="87"/>
    </location>
</feature>
<dbReference type="AlphaFoldDB" id="U6HBE5"/>